<protein>
    <submittedName>
        <fullName evidence="1">Uncharacterized protein</fullName>
    </submittedName>
</protein>
<dbReference type="GeneID" id="28857154"/>
<organism evidence="1 2">
    <name type="scientific">Pochonia chlamydosporia 170</name>
    <dbReference type="NCBI Taxonomy" id="1380566"/>
    <lineage>
        <taxon>Eukaryota</taxon>
        <taxon>Fungi</taxon>
        <taxon>Dikarya</taxon>
        <taxon>Ascomycota</taxon>
        <taxon>Pezizomycotina</taxon>
        <taxon>Sordariomycetes</taxon>
        <taxon>Hypocreomycetidae</taxon>
        <taxon>Hypocreales</taxon>
        <taxon>Clavicipitaceae</taxon>
        <taxon>Pochonia</taxon>
    </lineage>
</organism>
<proteinExistence type="predicted"/>
<evidence type="ECO:0000313" key="1">
    <source>
        <dbReference type="EMBL" id="OAQ74071.1"/>
    </source>
</evidence>
<dbReference type="RefSeq" id="XP_018150154.1">
    <property type="nucleotide sequence ID" value="XM_018293160.1"/>
</dbReference>
<name>A0A179G9H6_METCM</name>
<keyword evidence="2" id="KW-1185">Reference proteome</keyword>
<evidence type="ECO:0000313" key="2">
    <source>
        <dbReference type="Proteomes" id="UP000078397"/>
    </source>
</evidence>
<accession>A0A179G9H6</accession>
<dbReference type="AlphaFoldDB" id="A0A179G9H6"/>
<dbReference type="KEGG" id="pchm:VFPPC_15407"/>
<gene>
    <name evidence="1" type="ORF">VFPPC_15407</name>
</gene>
<dbReference type="EMBL" id="LSBJ02000001">
    <property type="protein sequence ID" value="OAQ74071.1"/>
    <property type="molecule type" value="Genomic_DNA"/>
</dbReference>
<reference evidence="1 2" key="1">
    <citation type="journal article" date="2016" name="PLoS Pathog.">
        <title>Biosynthesis of antibiotic leucinostatins in bio-control fungus Purpureocillium lilacinum and their inhibition on phytophthora revealed by genome mining.</title>
        <authorList>
            <person name="Wang G."/>
            <person name="Liu Z."/>
            <person name="Lin R."/>
            <person name="Li E."/>
            <person name="Mao Z."/>
            <person name="Ling J."/>
            <person name="Yang Y."/>
            <person name="Yin W.B."/>
            <person name="Xie B."/>
        </authorList>
    </citation>
    <scope>NUCLEOTIDE SEQUENCE [LARGE SCALE GENOMIC DNA]</scope>
    <source>
        <strain evidence="1">170</strain>
    </source>
</reference>
<sequence length="105" mass="11872">MAGFAHHKTWTDLMPNLNFITTNRQCRSSGSEPSSQSPSRRFGLFLHAQTRTFCLSSPQLVSLGAERHGPYRAIVAAFLANPLVRSFINAAWDQMRQDETRPRPQ</sequence>
<comment type="caution">
    <text evidence="1">The sequence shown here is derived from an EMBL/GenBank/DDBJ whole genome shotgun (WGS) entry which is preliminary data.</text>
</comment>
<dbReference type="Proteomes" id="UP000078397">
    <property type="component" value="Unassembled WGS sequence"/>
</dbReference>